<evidence type="ECO:0000313" key="1">
    <source>
        <dbReference type="EMBL" id="KAJ8882303.1"/>
    </source>
</evidence>
<name>A0ABQ9HDB4_9NEOP</name>
<accession>A0ABQ9HDB4</accession>
<reference evidence="1 2" key="1">
    <citation type="submission" date="2023-02" db="EMBL/GenBank/DDBJ databases">
        <title>LHISI_Scaffold_Assembly.</title>
        <authorList>
            <person name="Stuart O.P."/>
            <person name="Cleave R."/>
            <person name="Magrath M.J.L."/>
            <person name="Mikheyev A.S."/>
        </authorList>
    </citation>
    <scope>NUCLEOTIDE SEQUENCE [LARGE SCALE GENOMIC DNA]</scope>
    <source>
        <strain evidence="1">Daus_M_001</strain>
        <tissue evidence="1">Leg muscle</tissue>
    </source>
</reference>
<protein>
    <submittedName>
        <fullName evidence="1">Uncharacterized protein</fullName>
    </submittedName>
</protein>
<comment type="caution">
    <text evidence="1">The sequence shown here is derived from an EMBL/GenBank/DDBJ whole genome shotgun (WGS) entry which is preliminary data.</text>
</comment>
<sequence>MLARFWTGVDCHRPKGNTQKRIIMGECPSSLTLARSLHLGTVRGECVSSLTKMMSLHLGTLRGEYPSFLTLMRSLHLGTRQGRVSQLLDTHEVPSLGDSQSESLRSLTCTKSLQLGTVMGECLSSMTLARSLHLWTARGECHSSLTLTRYLHLGSLHLSNTSVNDVVERISCTSENILYSDIVIHNATLAELPEDKEVINIIWHDSIKMALDSGRGGIVVSLIASHRGEPGSTPDGISPGFPHVGILPDDAIGRRVFSGISSFTRHCISALLHAHLTSSSSALKTSILRAAQISPTQCL</sequence>
<proteinExistence type="predicted"/>
<dbReference type="Proteomes" id="UP001159363">
    <property type="component" value="Chromosome 4"/>
</dbReference>
<keyword evidence="2" id="KW-1185">Reference proteome</keyword>
<evidence type="ECO:0000313" key="2">
    <source>
        <dbReference type="Proteomes" id="UP001159363"/>
    </source>
</evidence>
<gene>
    <name evidence="1" type="ORF">PR048_014105</name>
</gene>
<dbReference type="EMBL" id="JARBHB010000005">
    <property type="protein sequence ID" value="KAJ8882303.1"/>
    <property type="molecule type" value="Genomic_DNA"/>
</dbReference>
<organism evidence="1 2">
    <name type="scientific">Dryococelus australis</name>
    <dbReference type="NCBI Taxonomy" id="614101"/>
    <lineage>
        <taxon>Eukaryota</taxon>
        <taxon>Metazoa</taxon>
        <taxon>Ecdysozoa</taxon>
        <taxon>Arthropoda</taxon>
        <taxon>Hexapoda</taxon>
        <taxon>Insecta</taxon>
        <taxon>Pterygota</taxon>
        <taxon>Neoptera</taxon>
        <taxon>Polyneoptera</taxon>
        <taxon>Phasmatodea</taxon>
        <taxon>Verophasmatodea</taxon>
        <taxon>Anareolatae</taxon>
        <taxon>Phasmatidae</taxon>
        <taxon>Eurycanthinae</taxon>
        <taxon>Dryococelus</taxon>
    </lineage>
</organism>